<protein>
    <recommendedName>
        <fullName evidence="2">diguanylate cyclase</fullName>
        <ecNumber evidence="2">2.7.7.65</ecNumber>
    </recommendedName>
</protein>
<dbReference type="RefSeq" id="WP_026815977.1">
    <property type="nucleotide sequence ID" value="NZ_AUFF01000001.1"/>
</dbReference>
<keyword evidence="6" id="KW-0732">Signal</keyword>
<keyword evidence="5" id="KW-1133">Transmembrane helix</keyword>
<dbReference type="PANTHER" id="PTHR45138">
    <property type="entry name" value="REGULATORY COMPONENTS OF SENSORY TRANSDUCTION SYSTEM"/>
    <property type="match status" value="1"/>
</dbReference>
<keyword evidence="5" id="KW-0812">Transmembrane</keyword>
<dbReference type="PROSITE" id="PS50887">
    <property type="entry name" value="GGDEF"/>
    <property type="match status" value="1"/>
</dbReference>
<dbReference type="EMBL" id="AWXU01000056">
    <property type="protein sequence ID" value="KFN48250.1"/>
    <property type="molecule type" value="Genomic_DNA"/>
</dbReference>
<evidence type="ECO:0000256" key="5">
    <source>
        <dbReference type="SAM" id="Phobius"/>
    </source>
</evidence>
<dbReference type="CDD" id="cd01949">
    <property type="entry name" value="GGDEF"/>
    <property type="match status" value="1"/>
</dbReference>
<dbReference type="Gene3D" id="3.30.70.270">
    <property type="match status" value="1"/>
</dbReference>
<dbReference type="GO" id="GO:0052621">
    <property type="term" value="F:diguanylate cyclase activity"/>
    <property type="evidence" value="ECO:0007669"/>
    <property type="project" value="UniProtKB-EC"/>
</dbReference>
<name>A0A091BV86_9GAMM</name>
<comment type="caution">
    <text evidence="8">The sequence shown here is derived from an EMBL/GenBank/DDBJ whole genome shotgun (WGS) entry which is preliminary data.</text>
</comment>
<dbReference type="STRING" id="1121013.GCA_000426365_00451"/>
<dbReference type="InterPro" id="IPR043128">
    <property type="entry name" value="Rev_trsase/Diguanyl_cyclase"/>
</dbReference>
<dbReference type="GO" id="GO:0043709">
    <property type="term" value="P:cell adhesion involved in single-species biofilm formation"/>
    <property type="evidence" value="ECO:0007669"/>
    <property type="project" value="TreeGrafter"/>
</dbReference>
<dbReference type="Gene3D" id="1.25.40.10">
    <property type="entry name" value="Tetratricopeptide repeat domain"/>
    <property type="match status" value="1"/>
</dbReference>
<dbReference type="Proteomes" id="UP000029391">
    <property type="component" value="Unassembled WGS sequence"/>
</dbReference>
<dbReference type="SUPFAM" id="SSF48452">
    <property type="entry name" value="TPR-like"/>
    <property type="match status" value="1"/>
</dbReference>
<evidence type="ECO:0000313" key="8">
    <source>
        <dbReference type="EMBL" id="KFN48250.1"/>
    </source>
</evidence>
<dbReference type="InterPro" id="IPR011990">
    <property type="entry name" value="TPR-like_helical_dom_sf"/>
</dbReference>
<dbReference type="Pfam" id="PF00990">
    <property type="entry name" value="GGDEF"/>
    <property type="match status" value="1"/>
</dbReference>
<evidence type="ECO:0000313" key="9">
    <source>
        <dbReference type="Proteomes" id="UP000029391"/>
    </source>
</evidence>
<evidence type="ECO:0000259" key="7">
    <source>
        <dbReference type="PROSITE" id="PS50887"/>
    </source>
</evidence>
<organism evidence="8 9">
    <name type="scientific">Arenimonas composti TR7-09 = DSM 18010</name>
    <dbReference type="NCBI Taxonomy" id="1121013"/>
    <lineage>
        <taxon>Bacteria</taxon>
        <taxon>Pseudomonadati</taxon>
        <taxon>Pseudomonadota</taxon>
        <taxon>Gammaproteobacteria</taxon>
        <taxon>Lysobacterales</taxon>
        <taxon>Lysobacteraceae</taxon>
        <taxon>Arenimonas</taxon>
    </lineage>
</organism>
<accession>A0A091BV86</accession>
<evidence type="ECO:0000256" key="3">
    <source>
        <dbReference type="ARBA" id="ARBA00034247"/>
    </source>
</evidence>
<feature type="chain" id="PRO_5001870279" description="diguanylate cyclase" evidence="6">
    <location>
        <begin position="28"/>
        <end position="612"/>
    </location>
</feature>
<gene>
    <name evidence="8" type="ORF">P873_01450</name>
</gene>
<comment type="catalytic activity">
    <reaction evidence="3">
        <text>2 GTP = 3',3'-c-di-GMP + 2 diphosphate</text>
        <dbReference type="Rhea" id="RHEA:24898"/>
        <dbReference type="ChEBI" id="CHEBI:33019"/>
        <dbReference type="ChEBI" id="CHEBI:37565"/>
        <dbReference type="ChEBI" id="CHEBI:58805"/>
        <dbReference type="EC" id="2.7.7.65"/>
    </reaction>
</comment>
<dbReference type="SMART" id="SM00267">
    <property type="entry name" value="GGDEF"/>
    <property type="match status" value="1"/>
</dbReference>
<dbReference type="SUPFAM" id="SSF55073">
    <property type="entry name" value="Nucleotide cyclase"/>
    <property type="match status" value="1"/>
</dbReference>
<feature type="coiled-coil region" evidence="4">
    <location>
        <begin position="374"/>
        <end position="405"/>
    </location>
</feature>
<comment type="cofactor">
    <cofactor evidence="1">
        <name>Mg(2+)</name>
        <dbReference type="ChEBI" id="CHEBI:18420"/>
    </cofactor>
</comment>
<dbReference type="NCBIfam" id="TIGR00254">
    <property type="entry name" value="GGDEF"/>
    <property type="match status" value="1"/>
</dbReference>
<dbReference type="AlphaFoldDB" id="A0A091BV86"/>
<dbReference type="FunFam" id="3.30.70.270:FF:000001">
    <property type="entry name" value="Diguanylate cyclase domain protein"/>
    <property type="match status" value="1"/>
</dbReference>
<dbReference type="OrthoDB" id="9813903at2"/>
<sequence>MRKGAFARAWLAILGTSALLAAIAPWAAPAPPVTAPAFDLAAYRLLAASDREAGIAEGRRVLDAGLFDADPSGERQLLWYMGGAAIGMPDDVALGEVVLRLEGLSATGRDPLGGHYAGLLRGARLIDQGNTGDGLARILEAANALMREPERSERIVAAAELCRAYVAAERPSQAQPHCREHTRLVRESGDAVALGRAEYLEASVLSRLDLYEQAVPLWQRARRRFLEAGLPALAGRAAGSLAGDLVALRRFDEALTMARESSEAAEAAGNPISRLYAESAIASAQLGLGRTGAALATIDAAIAGMAAIDHPGLLASLLETRLQVLEASGADAAVLAGEQARLVALAAPEMDAEEHDLVTDLEQRYREREQALRIRELENANQAAALELERQRDHVARREAALEAQQRTTLYAIVAASALALALVVGALLLRSQRRLATSLHQQAYRDALTTLPNRRAMLEQAQALLAEAGAAGRGHALLMVDVDHFKAINDRGGHPFGDRVLAAVAGCLQVACADRASVGRFGGEEFLVLAPARGRDGAVALGEDLRACVAALRLQDGDRPEPVAVSVGIAVLDASTPSLAAWIAAADAALYRAKREGRDRVVLHAIAPTPL</sequence>
<feature type="signal peptide" evidence="6">
    <location>
        <begin position="1"/>
        <end position="27"/>
    </location>
</feature>
<dbReference type="PANTHER" id="PTHR45138:SF9">
    <property type="entry name" value="DIGUANYLATE CYCLASE DGCM-RELATED"/>
    <property type="match status" value="1"/>
</dbReference>
<keyword evidence="5" id="KW-0472">Membrane</keyword>
<evidence type="ECO:0000256" key="1">
    <source>
        <dbReference type="ARBA" id="ARBA00001946"/>
    </source>
</evidence>
<evidence type="ECO:0000256" key="4">
    <source>
        <dbReference type="SAM" id="Coils"/>
    </source>
</evidence>
<dbReference type="eggNOG" id="COG3706">
    <property type="taxonomic scope" value="Bacteria"/>
</dbReference>
<dbReference type="GO" id="GO:0005886">
    <property type="term" value="C:plasma membrane"/>
    <property type="evidence" value="ECO:0007669"/>
    <property type="project" value="TreeGrafter"/>
</dbReference>
<dbReference type="InterPro" id="IPR029787">
    <property type="entry name" value="Nucleotide_cyclase"/>
</dbReference>
<feature type="domain" description="GGDEF" evidence="7">
    <location>
        <begin position="474"/>
        <end position="607"/>
    </location>
</feature>
<proteinExistence type="predicted"/>
<reference evidence="8 9" key="1">
    <citation type="submission" date="2013-09" db="EMBL/GenBank/DDBJ databases">
        <title>Genome sequencing of Arenimonas composti.</title>
        <authorList>
            <person name="Chen F."/>
            <person name="Wang G."/>
        </authorList>
    </citation>
    <scope>NUCLEOTIDE SEQUENCE [LARGE SCALE GENOMIC DNA]</scope>
    <source>
        <strain evidence="8 9">TR7-09</strain>
    </source>
</reference>
<dbReference type="EC" id="2.7.7.65" evidence="2"/>
<dbReference type="GO" id="GO:1902201">
    <property type="term" value="P:negative regulation of bacterial-type flagellum-dependent cell motility"/>
    <property type="evidence" value="ECO:0007669"/>
    <property type="project" value="TreeGrafter"/>
</dbReference>
<dbReference type="InterPro" id="IPR000160">
    <property type="entry name" value="GGDEF_dom"/>
</dbReference>
<feature type="transmembrane region" description="Helical" evidence="5">
    <location>
        <begin position="410"/>
        <end position="430"/>
    </location>
</feature>
<evidence type="ECO:0000256" key="6">
    <source>
        <dbReference type="SAM" id="SignalP"/>
    </source>
</evidence>
<dbReference type="InterPro" id="IPR050469">
    <property type="entry name" value="Diguanylate_Cyclase"/>
</dbReference>
<keyword evidence="4" id="KW-0175">Coiled coil</keyword>
<keyword evidence="9" id="KW-1185">Reference proteome</keyword>
<evidence type="ECO:0000256" key="2">
    <source>
        <dbReference type="ARBA" id="ARBA00012528"/>
    </source>
</evidence>